<keyword evidence="3" id="KW-1185">Reference proteome</keyword>
<dbReference type="InterPro" id="IPR011042">
    <property type="entry name" value="6-blade_b-propeller_TolB-like"/>
</dbReference>
<evidence type="ECO:0000313" key="3">
    <source>
        <dbReference type="Proteomes" id="UP000611723"/>
    </source>
</evidence>
<dbReference type="EMBL" id="JAEQBW010000014">
    <property type="protein sequence ID" value="MBK6267072.1"/>
    <property type="molecule type" value="Genomic_DNA"/>
</dbReference>
<dbReference type="InterPro" id="IPR012938">
    <property type="entry name" value="Glc/Sorbosone_DH"/>
</dbReference>
<evidence type="ECO:0000259" key="1">
    <source>
        <dbReference type="Pfam" id="PF07995"/>
    </source>
</evidence>
<gene>
    <name evidence="2" type="ORF">JKA74_18655</name>
</gene>
<dbReference type="Gene3D" id="2.120.10.30">
    <property type="entry name" value="TolB, C-terminal domain"/>
    <property type="match status" value="1"/>
</dbReference>
<feature type="domain" description="Glucose/Sorbosone dehydrogenase" evidence="1">
    <location>
        <begin position="4"/>
        <end position="291"/>
    </location>
</feature>
<organism evidence="2 3">
    <name type="scientific">Marivirga aurantiaca</name>
    <dbReference type="NCBI Taxonomy" id="2802615"/>
    <lineage>
        <taxon>Bacteria</taxon>
        <taxon>Pseudomonadati</taxon>
        <taxon>Bacteroidota</taxon>
        <taxon>Cytophagia</taxon>
        <taxon>Cytophagales</taxon>
        <taxon>Marivirgaceae</taxon>
        <taxon>Marivirga</taxon>
    </lineage>
</organism>
<accession>A0A935CBY4</accession>
<dbReference type="RefSeq" id="WP_201432758.1">
    <property type="nucleotide sequence ID" value="NZ_JAEQBW010000014.1"/>
</dbReference>
<comment type="caution">
    <text evidence="2">The sequence shown here is derived from an EMBL/GenBank/DDBJ whole genome shotgun (WGS) entry which is preliminary data.</text>
</comment>
<proteinExistence type="predicted"/>
<dbReference type="InterPro" id="IPR011041">
    <property type="entry name" value="Quinoprot_gluc/sorb_DH_b-prop"/>
</dbReference>
<sequence>MHSFNAGWFQILLDPDFKDNSYLYISYAAENKAKESALKIVRGKLTGNKLTEVETLYLAGPYSHGLFHYGGGMVFGADGKLYITTGERNFYEHLNPALPTAQDVSDKRGKVIRLNPDGSIPKDNPDFGKNAAPGLFAVGIRAAQGIIQDPATGDLWFTEHGTFQGDELNLLEKGANYGWPYKTTGGYRTKDYKPEVPNDLIFKEPVYSWDHTIAPTGLTFYQGREFPQWQGNLIVPGLSKGNLWRLIIENKELIAAEELFINDRVRLRKAVISPDGQLYLLTDEEDGKLLKVVNKAKE</sequence>
<dbReference type="PANTHER" id="PTHR19328">
    <property type="entry name" value="HEDGEHOG-INTERACTING PROTEIN"/>
    <property type="match status" value="1"/>
</dbReference>
<dbReference type="Pfam" id="PF07995">
    <property type="entry name" value="GSDH"/>
    <property type="match status" value="1"/>
</dbReference>
<protein>
    <submittedName>
        <fullName evidence="2">PQQ-dependent sugar dehydrogenase</fullName>
    </submittedName>
</protein>
<reference evidence="2" key="1">
    <citation type="submission" date="2021-01" db="EMBL/GenBank/DDBJ databases">
        <title>Marivirga aurantiaca sp. nov., isolated from intertidal surface sediments.</title>
        <authorList>
            <person name="Zhang M."/>
        </authorList>
    </citation>
    <scope>NUCLEOTIDE SEQUENCE</scope>
    <source>
        <strain evidence="2">S37H4</strain>
    </source>
</reference>
<dbReference type="AlphaFoldDB" id="A0A935CBY4"/>
<dbReference type="Proteomes" id="UP000611723">
    <property type="component" value="Unassembled WGS sequence"/>
</dbReference>
<dbReference type="PANTHER" id="PTHR19328:SF75">
    <property type="entry name" value="ALDOSE SUGAR DEHYDROGENASE YLII"/>
    <property type="match status" value="1"/>
</dbReference>
<name>A0A935CBY4_9BACT</name>
<evidence type="ECO:0000313" key="2">
    <source>
        <dbReference type="EMBL" id="MBK6267072.1"/>
    </source>
</evidence>
<dbReference type="SUPFAM" id="SSF50952">
    <property type="entry name" value="Soluble quinoprotein glucose dehydrogenase"/>
    <property type="match status" value="1"/>
</dbReference>